<keyword evidence="2" id="KW-1185">Reference proteome</keyword>
<dbReference type="InParanoid" id="A0A2K2BTI1"/>
<name>A0A2K2BTI1_POPTR</name>
<dbReference type="Proteomes" id="UP000006729">
    <property type="component" value="Chromosome 1"/>
</dbReference>
<evidence type="ECO:0000313" key="1">
    <source>
        <dbReference type="EMBL" id="PNT53086.1"/>
    </source>
</evidence>
<evidence type="ECO:0000313" key="2">
    <source>
        <dbReference type="Proteomes" id="UP000006729"/>
    </source>
</evidence>
<reference evidence="1 2" key="1">
    <citation type="journal article" date="2006" name="Science">
        <title>The genome of black cottonwood, Populus trichocarpa (Torr. &amp; Gray).</title>
        <authorList>
            <person name="Tuskan G.A."/>
            <person name="Difazio S."/>
            <person name="Jansson S."/>
            <person name="Bohlmann J."/>
            <person name="Grigoriev I."/>
            <person name="Hellsten U."/>
            <person name="Putnam N."/>
            <person name="Ralph S."/>
            <person name="Rombauts S."/>
            <person name="Salamov A."/>
            <person name="Schein J."/>
            <person name="Sterck L."/>
            <person name="Aerts A."/>
            <person name="Bhalerao R.R."/>
            <person name="Bhalerao R.P."/>
            <person name="Blaudez D."/>
            <person name="Boerjan W."/>
            <person name="Brun A."/>
            <person name="Brunner A."/>
            <person name="Busov V."/>
            <person name="Campbell M."/>
            <person name="Carlson J."/>
            <person name="Chalot M."/>
            <person name="Chapman J."/>
            <person name="Chen G.L."/>
            <person name="Cooper D."/>
            <person name="Coutinho P.M."/>
            <person name="Couturier J."/>
            <person name="Covert S."/>
            <person name="Cronk Q."/>
            <person name="Cunningham R."/>
            <person name="Davis J."/>
            <person name="Degroeve S."/>
            <person name="Dejardin A."/>
            <person name="Depamphilis C."/>
            <person name="Detter J."/>
            <person name="Dirks B."/>
            <person name="Dubchak I."/>
            <person name="Duplessis S."/>
            <person name="Ehlting J."/>
            <person name="Ellis B."/>
            <person name="Gendler K."/>
            <person name="Goodstein D."/>
            <person name="Gribskov M."/>
            <person name="Grimwood J."/>
            <person name="Groover A."/>
            <person name="Gunter L."/>
            <person name="Hamberger B."/>
            <person name="Heinze B."/>
            <person name="Helariutta Y."/>
            <person name="Henrissat B."/>
            <person name="Holligan D."/>
            <person name="Holt R."/>
            <person name="Huang W."/>
            <person name="Islam-Faridi N."/>
            <person name="Jones S."/>
            <person name="Jones-Rhoades M."/>
            <person name="Jorgensen R."/>
            <person name="Joshi C."/>
            <person name="Kangasjarvi J."/>
            <person name="Karlsson J."/>
            <person name="Kelleher C."/>
            <person name="Kirkpatrick R."/>
            <person name="Kirst M."/>
            <person name="Kohler A."/>
            <person name="Kalluri U."/>
            <person name="Larimer F."/>
            <person name="Leebens-Mack J."/>
            <person name="Leple J.C."/>
            <person name="Locascio P."/>
            <person name="Lou Y."/>
            <person name="Lucas S."/>
            <person name="Martin F."/>
            <person name="Montanini B."/>
            <person name="Napoli C."/>
            <person name="Nelson D.R."/>
            <person name="Nelson C."/>
            <person name="Nieminen K."/>
            <person name="Nilsson O."/>
            <person name="Pereda V."/>
            <person name="Peter G."/>
            <person name="Philippe R."/>
            <person name="Pilate G."/>
            <person name="Poliakov A."/>
            <person name="Razumovskaya J."/>
            <person name="Richardson P."/>
            <person name="Rinaldi C."/>
            <person name="Ritland K."/>
            <person name="Rouze P."/>
            <person name="Ryaboy D."/>
            <person name="Schmutz J."/>
            <person name="Schrader J."/>
            <person name="Segerman B."/>
            <person name="Shin H."/>
            <person name="Siddiqui A."/>
            <person name="Sterky F."/>
            <person name="Terry A."/>
            <person name="Tsai C.J."/>
            <person name="Uberbacher E."/>
            <person name="Unneberg P."/>
            <person name="Vahala J."/>
            <person name="Wall K."/>
            <person name="Wessler S."/>
            <person name="Yang G."/>
            <person name="Yin T."/>
            <person name="Douglas C."/>
            <person name="Marra M."/>
            <person name="Sandberg G."/>
            <person name="Van de Peer Y."/>
            <person name="Rokhsar D."/>
        </authorList>
    </citation>
    <scope>NUCLEOTIDE SEQUENCE [LARGE SCALE GENOMIC DNA]</scope>
    <source>
        <strain evidence="2">cv. Nisqually</strain>
    </source>
</reference>
<sequence length="166" mass="18256">MARTHTNIHIQPKSKSISFVRPEPRDEFTEPNFADGLSFTDPLIEKRSSAHAECVNTVPFPSSPFIFSSIALPQGLPVFNPQHSLNADVTSGVEEVGWLAEAAGGVSVTMCLRGGLFMMVNFVVEAHRRYGRRQRRERLLFGLKMKGGSGEEELVVTDEARGASLP</sequence>
<accession>A0A2K2BTI1</accession>
<proteinExistence type="predicted"/>
<gene>
    <name evidence="1" type="ORF">POPTR_001G067500</name>
</gene>
<dbReference type="EMBL" id="CM009290">
    <property type="protein sequence ID" value="PNT53086.1"/>
    <property type="molecule type" value="Genomic_DNA"/>
</dbReference>
<dbReference type="AlphaFoldDB" id="A0A2K2BTI1"/>
<organism evidence="1 2">
    <name type="scientific">Populus trichocarpa</name>
    <name type="common">Western balsam poplar</name>
    <name type="synonym">Populus balsamifera subsp. trichocarpa</name>
    <dbReference type="NCBI Taxonomy" id="3694"/>
    <lineage>
        <taxon>Eukaryota</taxon>
        <taxon>Viridiplantae</taxon>
        <taxon>Streptophyta</taxon>
        <taxon>Embryophyta</taxon>
        <taxon>Tracheophyta</taxon>
        <taxon>Spermatophyta</taxon>
        <taxon>Magnoliopsida</taxon>
        <taxon>eudicotyledons</taxon>
        <taxon>Gunneridae</taxon>
        <taxon>Pentapetalae</taxon>
        <taxon>rosids</taxon>
        <taxon>fabids</taxon>
        <taxon>Malpighiales</taxon>
        <taxon>Salicaceae</taxon>
        <taxon>Saliceae</taxon>
        <taxon>Populus</taxon>
    </lineage>
</organism>
<protein>
    <submittedName>
        <fullName evidence="1">Uncharacterized protein</fullName>
    </submittedName>
</protein>